<dbReference type="GO" id="GO:0015937">
    <property type="term" value="P:coenzyme A biosynthetic process"/>
    <property type="evidence" value="ECO:0007669"/>
    <property type="project" value="UniProtKB-UniRule"/>
</dbReference>
<evidence type="ECO:0000313" key="8">
    <source>
        <dbReference type="Proteomes" id="UP000653156"/>
    </source>
</evidence>
<comment type="subcellular location">
    <subcellularLocation>
        <location evidence="5">Cytoplasm</location>
    </subcellularLocation>
</comment>
<reference evidence="7" key="1">
    <citation type="submission" date="2021-02" db="EMBL/GenBank/DDBJ databases">
        <title>Neisseriaceae sp. 26B isolated from the cloaca of a Common Toad-headed Turtle (Mesoclemmys nasuta).</title>
        <authorList>
            <person name="Spergser J."/>
            <person name="Busse H.-J."/>
        </authorList>
    </citation>
    <scope>NUCLEOTIDE SEQUENCE</scope>
    <source>
        <strain evidence="7">26B</strain>
    </source>
</reference>
<dbReference type="InterPro" id="IPR027417">
    <property type="entry name" value="P-loop_NTPase"/>
</dbReference>
<dbReference type="EC" id="2.7.1.24" evidence="5 6"/>
<keyword evidence="5" id="KW-0963">Cytoplasm</keyword>
<keyword evidence="3 5" id="KW-0067">ATP-binding</keyword>
<dbReference type="HAMAP" id="MF_00376">
    <property type="entry name" value="Dephospho_CoA_kinase"/>
    <property type="match status" value="1"/>
</dbReference>
<name>A0A892ZNK4_9NEIS</name>
<dbReference type="KEGG" id="ptes:JQU52_00375"/>
<evidence type="ECO:0000256" key="2">
    <source>
        <dbReference type="ARBA" id="ARBA00022741"/>
    </source>
</evidence>
<protein>
    <recommendedName>
        <fullName evidence="5 6">Dephospho-CoA kinase</fullName>
        <ecNumber evidence="5 6">2.7.1.24</ecNumber>
    </recommendedName>
    <alternativeName>
        <fullName evidence="5">Dephosphocoenzyme A kinase</fullName>
    </alternativeName>
</protein>
<dbReference type="Proteomes" id="UP000653156">
    <property type="component" value="Chromosome"/>
</dbReference>
<gene>
    <name evidence="5" type="primary">coaE</name>
    <name evidence="7" type="ORF">JQU52_00375</name>
</gene>
<organism evidence="7 8">
    <name type="scientific">Paralysiella testudinis</name>
    <dbReference type="NCBI Taxonomy" id="2809020"/>
    <lineage>
        <taxon>Bacteria</taxon>
        <taxon>Pseudomonadati</taxon>
        <taxon>Pseudomonadota</taxon>
        <taxon>Betaproteobacteria</taxon>
        <taxon>Neisseriales</taxon>
        <taxon>Neisseriaceae</taxon>
        <taxon>Paralysiella</taxon>
    </lineage>
</organism>
<proteinExistence type="inferred from homology"/>
<evidence type="ECO:0000256" key="4">
    <source>
        <dbReference type="ARBA" id="ARBA00022993"/>
    </source>
</evidence>
<dbReference type="Pfam" id="PF01121">
    <property type="entry name" value="CoaE"/>
    <property type="match status" value="1"/>
</dbReference>
<accession>A0A892ZNK4</accession>
<keyword evidence="2 5" id="KW-0547">Nucleotide-binding</keyword>
<dbReference type="UniPathway" id="UPA00241">
    <property type="reaction ID" value="UER00356"/>
</dbReference>
<dbReference type="GO" id="GO:0005737">
    <property type="term" value="C:cytoplasm"/>
    <property type="evidence" value="ECO:0007669"/>
    <property type="project" value="UniProtKB-SubCell"/>
</dbReference>
<keyword evidence="5 7" id="KW-0418">Kinase</keyword>
<dbReference type="Gene3D" id="3.40.50.300">
    <property type="entry name" value="P-loop containing nucleotide triphosphate hydrolases"/>
    <property type="match status" value="1"/>
</dbReference>
<dbReference type="PANTHER" id="PTHR10695">
    <property type="entry name" value="DEPHOSPHO-COA KINASE-RELATED"/>
    <property type="match status" value="1"/>
</dbReference>
<evidence type="ECO:0000313" key="7">
    <source>
        <dbReference type="EMBL" id="QRQ83214.1"/>
    </source>
</evidence>
<dbReference type="AlphaFoldDB" id="A0A892ZNK4"/>
<sequence>MTLWVGLTGGIGSGKSTVAARFASHGVPVLDADAIAHNLTAANGAALPAIRAHWGDAVFAATGQLNRAALRQRVFADATQKQQLESLLHPLIFDAIQAAQQHTALPHGYGVVEIPLLTEIPRFRQLVQRILVLDVAEPLQIERVKQRSQLSDAAVATIMAQQASRQQRLAIADDVLTNHGDLSALHTAVDQLHQYYTALSQP</sequence>
<evidence type="ECO:0000256" key="6">
    <source>
        <dbReference type="NCBIfam" id="TIGR00152"/>
    </source>
</evidence>
<dbReference type="EMBL" id="CP069798">
    <property type="protein sequence ID" value="QRQ83214.1"/>
    <property type="molecule type" value="Genomic_DNA"/>
</dbReference>
<dbReference type="PROSITE" id="PS51219">
    <property type="entry name" value="DPCK"/>
    <property type="match status" value="1"/>
</dbReference>
<dbReference type="GO" id="GO:0005524">
    <property type="term" value="F:ATP binding"/>
    <property type="evidence" value="ECO:0007669"/>
    <property type="project" value="UniProtKB-UniRule"/>
</dbReference>
<evidence type="ECO:0000256" key="1">
    <source>
        <dbReference type="ARBA" id="ARBA00009018"/>
    </source>
</evidence>
<evidence type="ECO:0000256" key="5">
    <source>
        <dbReference type="HAMAP-Rule" id="MF_00376"/>
    </source>
</evidence>
<comment type="function">
    <text evidence="5">Catalyzes the phosphorylation of the 3'-hydroxyl group of dephosphocoenzyme A to form coenzyme A.</text>
</comment>
<evidence type="ECO:0000256" key="3">
    <source>
        <dbReference type="ARBA" id="ARBA00022840"/>
    </source>
</evidence>
<dbReference type="GO" id="GO:0004140">
    <property type="term" value="F:dephospho-CoA kinase activity"/>
    <property type="evidence" value="ECO:0007669"/>
    <property type="project" value="UniProtKB-UniRule"/>
</dbReference>
<keyword evidence="4 5" id="KW-0173">Coenzyme A biosynthesis</keyword>
<comment type="pathway">
    <text evidence="5">Cofactor biosynthesis; coenzyme A biosynthesis; CoA from (R)-pantothenate: step 5/5.</text>
</comment>
<dbReference type="NCBIfam" id="TIGR00152">
    <property type="entry name" value="dephospho-CoA kinase"/>
    <property type="match status" value="1"/>
</dbReference>
<feature type="binding site" evidence="5">
    <location>
        <begin position="12"/>
        <end position="17"/>
    </location>
    <ligand>
        <name>ATP</name>
        <dbReference type="ChEBI" id="CHEBI:30616"/>
    </ligand>
</feature>
<keyword evidence="8" id="KW-1185">Reference proteome</keyword>
<keyword evidence="5 7" id="KW-0808">Transferase</keyword>
<dbReference type="CDD" id="cd02022">
    <property type="entry name" value="DPCK"/>
    <property type="match status" value="1"/>
</dbReference>
<comment type="catalytic activity">
    <reaction evidence="5">
        <text>3'-dephospho-CoA + ATP = ADP + CoA + H(+)</text>
        <dbReference type="Rhea" id="RHEA:18245"/>
        <dbReference type="ChEBI" id="CHEBI:15378"/>
        <dbReference type="ChEBI" id="CHEBI:30616"/>
        <dbReference type="ChEBI" id="CHEBI:57287"/>
        <dbReference type="ChEBI" id="CHEBI:57328"/>
        <dbReference type="ChEBI" id="CHEBI:456216"/>
        <dbReference type="EC" id="2.7.1.24"/>
    </reaction>
</comment>
<dbReference type="PANTHER" id="PTHR10695:SF46">
    <property type="entry name" value="BIFUNCTIONAL COENZYME A SYNTHASE-RELATED"/>
    <property type="match status" value="1"/>
</dbReference>
<dbReference type="InterPro" id="IPR001977">
    <property type="entry name" value="Depp_CoAkinase"/>
</dbReference>
<dbReference type="RefSeq" id="WP_230340615.1">
    <property type="nucleotide sequence ID" value="NZ_CP069798.1"/>
</dbReference>
<comment type="similarity">
    <text evidence="1 5">Belongs to the CoaE family.</text>
</comment>
<dbReference type="SUPFAM" id="SSF52540">
    <property type="entry name" value="P-loop containing nucleoside triphosphate hydrolases"/>
    <property type="match status" value="1"/>
</dbReference>